<feature type="chain" id="PRO_5012034905" evidence="1">
    <location>
        <begin position="27"/>
        <end position="315"/>
    </location>
</feature>
<organism evidence="2 3">
    <name type="scientific">Fistulifera solaris</name>
    <name type="common">Oleaginous diatom</name>
    <dbReference type="NCBI Taxonomy" id="1519565"/>
    <lineage>
        <taxon>Eukaryota</taxon>
        <taxon>Sar</taxon>
        <taxon>Stramenopiles</taxon>
        <taxon>Ochrophyta</taxon>
        <taxon>Bacillariophyta</taxon>
        <taxon>Bacillariophyceae</taxon>
        <taxon>Bacillariophycidae</taxon>
        <taxon>Naviculales</taxon>
        <taxon>Naviculaceae</taxon>
        <taxon>Fistulifera</taxon>
    </lineage>
</organism>
<sequence length="315" mass="35397">MVFLPRSEMLFNIFLAGLLLFETIHGARFEINSAVTVTVKDPSHEGALSAHHLYHDGHSRSWFDISSLQPNAFFNIRSKVAPIPIWMPSLKSIDAGIGYNYNDLKRLPSRVDVKGKFSLGPINQLEVQPVFDFRSGQKDLLLQFTRGPSYIFGKLSNQRRRLIETINASALFYLPFASLSTLRLSPSVDFRQTLLRDKISCIIEAVTGGAGRTKAILNLRAKDPTLSMVYALSDSNIIAPEIHLKDARVLYQWSVKWNNGAMLHTKVDPSHSIDINWTDQSTAGGKWITDIRLPLEGTSTRGLAAEVKVRRQFIF</sequence>
<evidence type="ECO:0000313" key="2">
    <source>
        <dbReference type="EMBL" id="GAX19613.1"/>
    </source>
</evidence>
<gene>
    <name evidence="2" type="ORF">FisN_19Hh193</name>
</gene>
<feature type="signal peptide" evidence="1">
    <location>
        <begin position="1"/>
        <end position="26"/>
    </location>
</feature>
<dbReference type="EMBL" id="BDSP01000137">
    <property type="protein sequence ID" value="GAX19613.1"/>
    <property type="molecule type" value="Genomic_DNA"/>
</dbReference>
<comment type="caution">
    <text evidence="2">The sequence shown here is derived from an EMBL/GenBank/DDBJ whole genome shotgun (WGS) entry which is preliminary data.</text>
</comment>
<proteinExistence type="predicted"/>
<dbReference type="Proteomes" id="UP000198406">
    <property type="component" value="Unassembled WGS sequence"/>
</dbReference>
<dbReference type="AlphaFoldDB" id="A0A1Z5JZZ4"/>
<evidence type="ECO:0000256" key="1">
    <source>
        <dbReference type="SAM" id="SignalP"/>
    </source>
</evidence>
<dbReference type="InParanoid" id="A0A1Z5JZZ4"/>
<dbReference type="OrthoDB" id="38245at2759"/>
<keyword evidence="1" id="KW-0732">Signal</keyword>
<reference evidence="2 3" key="1">
    <citation type="journal article" date="2015" name="Plant Cell">
        <title>Oil accumulation by the oleaginous diatom Fistulifera solaris as revealed by the genome and transcriptome.</title>
        <authorList>
            <person name="Tanaka T."/>
            <person name="Maeda Y."/>
            <person name="Veluchamy A."/>
            <person name="Tanaka M."/>
            <person name="Abida H."/>
            <person name="Marechal E."/>
            <person name="Bowler C."/>
            <person name="Muto M."/>
            <person name="Sunaga Y."/>
            <person name="Tanaka M."/>
            <person name="Yoshino T."/>
            <person name="Taniguchi T."/>
            <person name="Fukuda Y."/>
            <person name="Nemoto M."/>
            <person name="Matsumoto M."/>
            <person name="Wong P.S."/>
            <person name="Aburatani S."/>
            <person name="Fujibuchi W."/>
        </authorList>
    </citation>
    <scope>NUCLEOTIDE SEQUENCE [LARGE SCALE GENOMIC DNA]</scope>
    <source>
        <strain evidence="2 3">JPCC DA0580</strain>
    </source>
</reference>
<accession>A0A1Z5JZZ4</accession>
<protein>
    <submittedName>
        <fullName evidence="2">Uncharacterized protein</fullName>
    </submittedName>
</protein>
<evidence type="ECO:0000313" key="3">
    <source>
        <dbReference type="Proteomes" id="UP000198406"/>
    </source>
</evidence>
<name>A0A1Z5JZZ4_FISSO</name>
<keyword evidence="3" id="KW-1185">Reference proteome</keyword>